<proteinExistence type="predicted"/>
<keyword evidence="3" id="KW-1185">Reference proteome</keyword>
<gene>
    <name evidence="2" type="ORF">CLV30_106128</name>
</gene>
<evidence type="ECO:0008006" key="4">
    <source>
        <dbReference type="Google" id="ProtNLM"/>
    </source>
</evidence>
<name>A0A2P8E3S8_9ACTN</name>
<dbReference type="AlphaFoldDB" id="A0A2P8E3S8"/>
<dbReference type="OrthoDB" id="5149304at2"/>
<accession>A0A2P8E3S8</accession>
<dbReference type="Proteomes" id="UP000243528">
    <property type="component" value="Unassembled WGS sequence"/>
</dbReference>
<reference evidence="2 3" key="1">
    <citation type="submission" date="2018-03" db="EMBL/GenBank/DDBJ databases">
        <title>Genomic Encyclopedia of Archaeal and Bacterial Type Strains, Phase II (KMG-II): from individual species to whole genera.</title>
        <authorList>
            <person name="Goeker M."/>
        </authorList>
    </citation>
    <scope>NUCLEOTIDE SEQUENCE [LARGE SCALE GENOMIC DNA]</scope>
    <source>
        <strain evidence="2 3">DSM 45211</strain>
    </source>
</reference>
<dbReference type="RefSeq" id="WP_106537140.1">
    <property type="nucleotide sequence ID" value="NZ_ML142900.1"/>
</dbReference>
<dbReference type="Pfam" id="PF25673">
    <property type="entry name" value="Terminase_7"/>
    <property type="match status" value="1"/>
</dbReference>
<protein>
    <recommendedName>
        <fullName evidence="4">Terminase small subunit</fullName>
    </recommendedName>
</protein>
<evidence type="ECO:0000313" key="3">
    <source>
        <dbReference type="Proteomes" id="UP000243528"/>
    </source>
</evidence>
<feature type="compositionally biased region" description="Basic and acidic residues" evidence="1">
    <location>
        <begin position="7"/>
        <end position="17"/>
    </location>
</feature>
<sequence>MPGPTPKRSEERRRRNQPEGVQVTKGEAMPVTWDIEPDVNWHPIALRLYESAATSGQSRYYQDTDWALLYSLCDDLSHYKNSRVRSGQMLQSIMTALQNLMLTEGDRRRLRLELAEPEAPTELASVTAINDARAALGVGE</sequence>
<organism evidence="2 3">
    <name type="scientific">Haloactinopolyspora alba</name>
    <dbReference type="NCBI Taxonomy" id="648780"/>
    <lineage>
        <taxon>Bacteria</taxon>
        <taxon>Bacillati</taxon>
        <taxon>Actinomycetota</taxon>
        <taxon>Actinomycetes</taxon>
        <taxon>Jiangellales</taxon>
        <taxon>Jiangellaceae</taxon>
        <taxon>Haloactinopolyspora</taxon>
    </lineage>
</organism>
<comment type="caution">
    <text evidence="2">The sequence shown here is derived from an EMBL/GenBank/DDBJ whole genome shotgun (WGS) entry which is preliminary data.</text>
</comment>
<evidence type="ECO:0000313" key="2">
    <source>
        <dbReference type="EMBL" id="PSL04123.1"/>
    </source>
</evidence>
<evidence type="ECO:0000256" key="1">
    <source>
        <dbReference type="SAM" id="MobiDB-lite"/>
    </source>
</evidence>
<dbReference type="EMBL" id="PYGE01000006">
    <property type="protein sequence ID" value="PSL04123.1"/>
    <property type="molecule type" value="Genomic_DNA"/>
</dbReference>
<feature type="region of interest" description="Disordered" evidence="1">
    <location>
        <begin position="1"/>
        <end position="23"/>
    </location>
</feature>
<dbReference type="InterPro" id="IPR057972">
    <property type="entry name" value="Terminase_7"/>
</dbReference>